<keyword evidence="2" id="KW-1185">Reference proteome</keyword>
<dbReference type="AlphaFoldDB" id="A3CUJ3"/>
<gene>
    <name evidence="1" type="ordered locus">Memar_1111</name>
</gene>
<evidence type="ECO:0000313" key="1">
    <source>
        <dbReference type="EMBL" id="ABN57043.1"/>
    </source>
</evidence>
<dbReference type="STRING" id="368407.Memar_1111"/>
<organism evidence="1 2">
    <name type="scientific">Methanoculleus marisnigri (strain ATCC 35101 / DSM 1498 / JR1)</name>
    <dbReference type="NCBI Taxonomy" id="368407"/>
    <lineage>
        <taxon>Archaea</taxon>
        <taxon>Methanobacteriati</taxon>
        <taxon>Methanobacteriota</taxon>
        <taxon>Stenosarchaea group</taxon>
        <taxon>Methanomicrobia</taxon>
        <taxon>Methanomicrobiales</taxon>
        <taxon>Methanomicrobiaceae</taxon>
        <taxon>Methanoculleus</taxon>
    </lineage>
</organism>
<protein>
    <submittedName>
        <fullName evidence="1">Uncharacterized protein</fullName>
    </submittedName>
</protein>
<proteinExistence type="predicted"/>
<reference evidence="1 2" key="1">
    <citation type="journal article" date="2009" name="Stand. Genomic Sci.">
        <title>Complete genome sequence of Methanoculleus marisnigri Romesser et al. 1981 type strain JR1.</title>
        <authorList>
            <person name="Anderson I.J."/>
            <person name="Sieprawska-Lupa M."/>
            <person name="Lapidus A."/>
            <person name="Nolan M."/>
            <person name="Copeland A."/>
            <person name="Glavina Del Rio T."/>
            <person name="Tice H."/>
            <person name="Dalin E."/>
            <person name="Barry K."/>
            <person name="Saunders E."/>
            <person name="Han C."/>
            <person name="Brettin T."/>
            <person name="Detter J.C."/>
            <person name="Bruce D."/>
            <person name="Mikhailova N."/>
            <person name="Pitluck S."/>
            <person name="Hauser L."/>
            <person name="Land M."/>
            <person name="Lucas S."/>
            <person name="Richardson P."/>
            <person name="Whitman W.B."/>
            <person name="Kyrpides N.C."/>
        </authorList>
    </citation>
    <scope>NUCLEOTIDE SEQUENCE [LARGE SCALE GENOMIC DNA]</scope>
    <source>
        <strain evidence="2">ATCC 35101 / DSM 1498 / JR1</strain>
    </source>
</reference>
<dbReference type="EMBL" id="CP000562">
    <property type="protein sequence ID" value="ABN57043.1"/>
    <property type="molecule type" value="Genomic_DNA"/>
</dbReference>
<name>A3CUJ3_METMJ</name>
<dbReference type="HOGENOM" id="CLU_3163155_0_0_2"/>
<accession>A3CUJ3</accession>
<sequence length="47" mass="5024">MSAGPGGVSPEKPGSIVNRILPGIRDPGPYLQDRGFRQSNVYIMPVV</sequence>
<dbReference type="Proteomes" id="UP000002146">
    <property type="component" value="Chromosome"/>
</dbReference>
<dbReference type="KEGG" id="mem:Memar_1111"/>
<evidence type="ECO:0000313" key="2">
    <source>
        <dbReference type="Proteomes" id="UP000002146"/>
    </source>
</evidence>